<keyword evidence="2" id="KW-1185">Reference proteome</keyword>
<reference evidence="1 2" key="1">
    <citation type="journal article" date="2008" name="J. Bacteriol.">
        <title>Genome of the actinomycete plant pathogen Clavibacter michiganensis subsp. sepedonicus suggests recent niche adaptation.</title>
        <authorList>
            <person name="Bentley S.D."/>
            <person name="Corton C."/>
            <person name="Brown S.E."/>
            <person name="Barron A."/>
            <person name="Clark L."/>
            <person name="Doggett J."/>
            <person name="Harris B."/>
            <person name="Ormond D."/>
            <person name="Quail M.A."/>
            <person name="May G."/>
            <person name="Francis D."/>
            <person name="Knudson D."/>
            <person name="Parkhill J."/>
            <person name="Ishimaru C.A."/>
        </authorList>
    </citation>
    <scope>NUCLEOTIDE SEQUENCE [LARGE SCALE GENOMIC DNA]</scope>
    <source>
        <strain evidence="2">ATCC 33113 / DSM 20744 / JCM 9667 / LMG 2889 / ICMP 2535 / C-1</strain>
    </source>
</reference>
<evidence type="ECO:0000313" key="2">
    <source>
        <dbReference type="Proteomes" id="UP000001318"/>
    </source>
</evidence>
<dbReference type="STRING" id="31964.CMS1069"/>
<gene>
    <name evidence="1" type="ordered locus">CMS1069</name>
</gene>
<dbReference type="GeneID" id="29472104"/>
<organism evidence="1 2">
    <name type="scientific">Clavibacter sepedonicus</name>
    <name type="common">Clavibacter michiganensis subsp. sepedonicus</name>
    <dbReference type="NCBI Taxonomy" id="31964"/>
    <lineage>
        <taxon>Bacteria</taxon>
        <taxon>Bacillati</taxon>
        <taxon>Actinomycetota</taxon>
        <taxon>Actinomycetes</taxon>
        <taxon>Micrococcales</taxon>
        <taxon>Microbacteriaceae</taxon>
        <taxon>Clavibacter</taxon>
    </lineage>
</organism>
<dbReference type="Proteomes" id="UP000001318">
    <property type="component" value="Chromosome"/>
</dbReference>
<dbReference type="eggNOG" id="COG0550">
    <property type="taxonomic scope" value="Bacteria"/>
</dbReference>
<protein>
    <submittedName>
        <fullName evidence="1">Uncharacterized protein</fullName>
    </submittedName>
</protein>
<dbReference type="AlphaFoldDB" id="B0RGC7"/>
<name>B0RGC7_CLASE</name>
<dbReference type="EMBL" id="AM849034">
    <property type="protein sequence ID" value="CAQ01183.1"/>
    <property type="molecule type" value="Genomic_DNA"/>
</dbReference>
<dbReference type="Pfam" id="PF19674">
    <property type="entry name" value="DUF6177"/>
    <property type="match status" value="1"/>
</dbReference>
<sequence>MRDTEMDETRSTVADPMLHPLIDEQGDGYVVCRTAARVLHLSALRAGLLADAGAAGSRVLVITPEDTRLTFASLGALRSFGGRWAVPSGGGLRLAGTTAVVAHAQEAFVSRIPGGWQTPPAPGSVPWTQVTITARHMLTGEFEMGSIAELIAAEAESRVDAWGVVEPAVSAFSPAGVTAWSRSRLPQTVRLLLHGDGLSGSIRVWSEPAAVFEETKLVVRGELSATRSAELLRLLQRAAQIHFAFVCTMHGAPDMTFTADVPAPVEPRAALVGPRAVRDKDFPTAALEWAALVERIGHPRTPSLLMSFGGGEAAAWADLATTARHLGPETIAAAFSGRPS</sequence>
<accession>B0RGC7</accession>
<dbReference type="KEGG" id="cms:CMS1069"/>
<dbReference type="HOGENOM" id="CLU_815597_0_0_11"/>
<evidence type="ECO:0000313" key="1">
    <source>
        <dbReference type="EMBL" id="CAQ01183.1"/>
    </source>
</evidence>
<proteinExistence type="predicted"/>
<dbReference type="InterPro" id="IPR046175">
    <property type="entry name" value="DUF6177"/>
</dbReference>
<dbReference type="RefSeq" id="WP_012298470.1">
    <property type="nucleotide sequence ID" value="NC_010407.1"/>
</dbReference>